<reference evidence="2" key="1">
    <citation type="submission" date="2021-02" db="EMBL/GenBank/DDBJ databases">
        <authorList>
            <person name="Nowell W R."/>
        </authorList>
    </citation>
    <scope>NUCLEOTIDE SEQUENCE</scope>
</reference>
<gene>
    <name evidence="2" type="ORF">EDS130_LOCUS40103</name>
</gene>
<evidence type="ECO:0000313" key="3">
    <source>
        <dbReference type="Proteomes" id="UP000663852"/>
    </source>
</evidence>
<feature type="region of interest" description="Disordered" evidence="1">
    <location>
        <begin position="858"/>
        <end position="903"/>
    </location>
</feature>
<feature type="compositionally biased region" description="Basic residues" evidence="1">
    <location>
        <begin position="869"/>
        <end position="880"/>
    </location>
</feature>
<feature type="region of interest" description="Disordered" evidence="1">
    <location>
        <begin position="252"/>
        <end position="284"/>
    </location>
</feature>
<name>A0A815QBN6_ADIRI</name>
<dbReference type="AlphaFoldDB" id="A0A815QBN6"/>
<comment type="caution">
    <text evidence="2">The sequence shown here is derived from an EMBL/GenBank/DDBJ whole genome shotgun (WGS) entry which is preliminary data.</text>
</comment>
<protein>
    <submittedName>
        <fullName evidence="2">Uncharacterized protein</fullName>
    </submittedName>
</protein>
<evidence type="ECO:0000256" key="1">
    <source>
        <dbReference type="SAM" id="MobiDB-lite"/>
    </source>
</evidence>
<dbReference type="EMBL" id="CAJNOJ010000473">
    <property type="protein sequence ID" value="CAF1460226.1"/>
    <property type="molecule type" value="Genomic_DNA"/>
</dbReference>
<feature type="region of interest" description="Disordered" evidence="1">
    <location>
        <begin position="823"/>
        <end position="846"/>
    </location>
</feature>
<dbReference type="Proteomes" id="UP000663852">
    <property type="component" value="Unassembled WGS sequence"/>
</dbReference>
<organism evidence="2 3">
    <name type="scientific">Adineta ricciae</name>
    <name type="common">Rotifer</name>
    <dbReference type="NCBI Taxonomy" id="249248"/>
    <lineage>
        <taxon>Eukaryota</taxon>
        <taxon>Metazoa</taxon>
        <taxon>Spiralia</taxon>
        <taxon>Gnathifera</taxon>
        <taxon>Rotifera</taxon>
        <taxon>Eurotatoria</taxon>
        <taxon>Bdelloidea</taxon>
        <taxon>Adinetida</taxon>
        <taxon>Adinetidae</taxon>
        <taxon>Adineta</taxon>
    </lineage>
</organism>
<feature type="compositionally biased region" description="Acidic residues" evidence="1">
    <location>
        <begin position="252"/>
        <end position="276"/>
    </location>
</feature>
<dbReference type="OrthoDB" id="10063690at2759"/>
<evidence type="ECO:0000313" key="2">
    <source>
        <dbReference type="EMBL" id="CAF1460226.1"/>
    </source>
</evidence>
<sequence length="903" mass="101609">MKTNKNTESINNAIWQRNLSNARNIRINLESIMDGPMKLLYEILDYYENLTGTDPIGLLLSLFVCVGHLCAESTVKITNHISKLNLFLLLIGPSGSGKSKIISPIKKAIINVMKALGVSKDDAGIMDDFTNASLSAKLSKTNVFILTDEAEKPLLSLGFYSPLSEVSAADRIAGCKFFGTIPTSKDTMSYHLEINSHLSFVGATTGRLWHRLIHFYAQGYQSDGFSERFLHYVMPKKNEIHFNSSQTIEYDELDDDNANGNDQNDDDDDISDDDYQTEQKETSNQNLPSLCQILIVVRLFEKRKFVLSRNGTKKFYNKVRQYQELSQMEKPDDVNYGSRMGKSAEILRKLVAICQILKISMDVLKTLQDENQLISGDLSFNFIRNVTQIIETKYKSANAIIQIDSSSCRLAGTLLCSHLLKTLFALYNTDPLITSEEQSTRSQSISIHTNMNTIRERIFRFPQLFFLKSDLTGNMGLLRHYPSEMVNTVLKELVSYELLRQGPFVMTTSRGIVHMKSYPSNTVLHDPSKVVVVERILNDLNLDLPSYMSILCTCVIKEKQVLTLAAKELLISPEHTFLFHYLNERYPERRFNDIEKEQRTSDSTNIINETLSRSSVNNSSCNDESFHDSSIFSISSHSLISLNTTSSHNQTNTSTFLPITTSTNLIRDVSQNLSDNNTDSTGSIITNKQKDNNILSLTEHPSTVSNVQTIDNKTNFDSSFTGTSNSFQPTRMKHSQDGMNLIQLNILVNRFNQQTNDEYINPVTSVLSMNILNESIDASTTQTSISTITNILPSSSTIVHVSQQNECATISTQNSENLSINEKFSGKNDVDTTKSIQTNDLSDDDSNMNKLIDQCHSLSTSSTNSTVTKPKKRTIKRTKRSTNPNGQNNTKRKSSTKRMKKSE</sequence>
<accession>A0A815QBN6</accession>
<feature type="compositionally biased region" description="Basic residues" evidence="1">
    <location>
        <begin position="890"/>
        <end position="903"/>
    </location>
</feature>
<feature type="compositionally biased region" description="Low complexity" evidence="1">
    <location>
        <begin position="858"/>
        <end position="868"/>
    </location>
</feature>
<proteinExistence type="predicted"/>